<proteinExistence type="predicted"/>
<reference evidence="2 3" key="1">
    <citation type="journal article" date="2024" name="J Genomics">
        <title>Draft genome sequencing and assembly of Favolaschia claudopus CIRM-BRFM 2984 isolated from oak limbs.</title>
        <authorList>
            <person name="Navarro D."/>
            <person name="Drula E."/>
            <person name="Chaduli D."/>
            <person name="Cazenave R."/>
            <person name="Ahrendt S."/>
            <person name="Wang J."/>
            <person name="Lipzen A."/>
            <person name="Daum C."/>
            <person name="Barry K."/>
            <person name="Grigoriev I.V."/>
            <person name="Favel A."/>
            <person name="Rosso M.N."/>
            <person name="Martin F."/>
        </authorList>
    </citation>
    <scope>NUCLEOTIDE SEQUENCE [LARGE SCALE GENOMIC DNA]</scope>
    <source>
        <strain evidence="2 3">CIRM-BRFM 2984</strain>
    </source>
</reference>
<dbReference type="EMBL" id="JAWWNJ010000034">
    <property type="protein sequence ID" value="KAK7024906.1"/>
    <property type="molecule type" value="Genomic_DNA"/>
</dbReference>
<evidence type="ECO:0000256" key="1">
    <source>
        <dbReference type="SAM" id="MobiDB-lite"/>
    </source>
</evidence>
<accession>A0AAW0BEZ1</accession>
<feature type="region of interest" description="Disordered" evidence="1">
    <location>
        <begin position="119"/>
        <end position="141"/>
    </location>
</feature>
<gene>
    <name evidence="2" type="ORF">R3P38DRAFT_2951701</name>
</gene>
<protein>
    <submittedName>
        <fullName evidence="2">Uncharacterized protein</fullName>
    </submittedName>
</protein>
<organism evidence="2 3">
    <name type="scientific">Favolaschia claudopus</name>
    <dbReference type="NCBI Taxonomy" id="2862362"/>
    <lineage>
        <taxon>Eukaryota</taxon>
        <taxon>Fungi</taxon>
        <taxon>Dikarya</taxon>
        <taxon>Basidiomycota</taxon>
        <taxon>Agaricomycotina</taxon>
        <taxon>Agaricomycetes</taxon>
        <taxon>Agaricomycetidae</taxon>
        <taxon>Agaricales</taxon>
        <taxon>Marasmiineae</taxon>
        <taxon>Mycenaceae</taxon>
        <taxon>Favolaschia</taxon>
    </lineage>
</organism>
<evidence type="ECO:0000313" key="3">
    <source>
        <dbReference type="Proteomes" id="UP001362999"/>
    </source>
</evidence>
<name>A0AAW0BEZ1_9AGAR</name>
<comment type="caution">
    <text evidence="2">The sequence shown here is derived from an EMBL/GenBank/DDBJ whole genome shotgun (WGS) entry which is preliminary data.</text>
</comment>
<sequence>MSSSIDSSETVQREILNAEYLASLDINMLKNLIKLHRNVNQLRGSWKITDHAAACNHAVVLKISANWSYISQAAKAAIILDLEAYEQHTSFENRNIDHFLMVEIVNGKLSLPARFSQSPPANIPPDSLRPETEVSAPSPEPQDRQMFKVFLILVDERSTTVMPRAATLYIYGVREDDGKYLVNTKELIEQLQSSSERVTGAARLSIGLTVGGIPLRSAFYVIREGADCVGIPDFPELHLGAAEASTGCKHTLTVYLDSLEPRGSKGNNKKLDTKRSASVLASEDDEEYRQVTVKSNRSTPSFRAGSVARSGTVAERDSAQLEWLRGPSDYDNAISAAIRSKERLTQPRPTCALAIFCSYVYILGSITPGEDCDEVGRTQITNACLANFLSRTADWVGKAKTAGALQVVASHIPSVKAHLDGDMEDAYWGIKTWTEFLEAVVAKERKARVEAELKGQTVSE</sequence>
<keyword evidence="3" id="KW-1185">Reference proteome</keyword>
<dbReference type="AlphaFoldDB" id="A0AAW0BEZ1"/>
<dbReference type="Proteomes" id="UP001362999">
    <property type="component" value="Unassembled WGS sequence"/>
</dbReference>
<evidence type="ECO:0000313" key="2">
    <source>
        <dbReference type="EMBL" id="KAK7024906.1"/>
    </source>
</evidence>